<protein>
    <submittedName>
        <fullName evidence="8">CDP-glycerol</fullName>
    </submittedName>
</protein>
<dbReference type="Gene3D" id="3.40.50.11820">
    <property type="match status" value="1"/>
</dbReference>
<keyword evidence="6" id="KW-0472">Membrane</keyword>
<dbReference type="STRING" id="1236973.JCM9157_2928"/>
<keyword evidence="5" id="KW-0777">Teichoic acid biosynthesis</keyword>
<keyword evidence="4" id="KW-0808">Transferase</keyword>
<proteinExistence type="inferred from homology"/>
<dbReference type="PANTHER" id="PTHR37316">
    <property type="entry name" value="TEICHOIC ACID GLYCEROL-PHOSPHATE PRIMASE"/>
    <property type="match status" value="1"/>
</dbReference>
<dbReference type="eggNOG" id="COG1215">
    <property type="taxonomic scope" value="Bacteria"/>
</dbReference>
<dbReference type="OrthoDB" id="9811865at2"/>
<dbReference type="RefSeq" id="WP_035665339.1">
    <property type="nucleotide sequence ID" value="NZ_BAUV01000023.1"/>
</dbReference>
<dbReference type="Gene3D" id="3.40.50.12580">
    <property type="match status" value="1"/>
</dbReference>
<dbReference type="Gene3D" id="3.90.550.10">
    <property type="entry name" value="Spore Coat Polysaccharide Biosynthesis Protein SpsA, Chain A"/>
    <property type="match status" value="1"/>
</dbReference>
<dbReference type="SUPFAM" id="SSF53448">
    <property type="entry name" value="Nucleotide-diphospho-sugar transferases"/>
    <property type="match status" value="1"/>
</dbReference>
<dbReference type="GO" id="GO:0047355">
    <property type="term" value="F:CDP-glycerol glycerophosphotransferase activity"/>
    <property type="evidence" value="ECO:0007669"/>
    <property type="project" value="InterPro"/>
</dbReference>
<feature type="domain" description="Glycosyltransferase 2-like" evidence="7">
    <location>
        <begin position="5"/>
        <end position="114"/>
    </location>
</feature>
<evidence type="ECO:0000256" key="4">
    <source>
        <dbReference type="ARBA" id="ARBA00022679"/>
    </source>
</evidence>
<accession>W4QUN4</accession>
<keyword evidence="3" id="KW-1003">Cell membrane</keyword>
<dbReference type="InterPro" id="IPR001173">
    <property type="entry name" value="Glyco_trans_2-like"/>
</dbReference>
<evidence type="ECO:0000256" key="3">
    <source>
        <dbReference type="ARBA" id="ARBA00022475"/>
    </source>
</evidence>
<dbReference type="InterPro" id="IPR007554">
    <property type="entry name" value="Glycerophosphate_synth"/>
</dbReference>
<dbReference type="CDD" id="cd00761">
    <property type="entry name" value="Glyco_tranf_GTA_type"/>
    <property type="match status" value="1"/>
</dbReference>
<dbReference type="PANTHER" id="PTHR37316:SF3">
    <property type="entry name" value="TEICHOIC ACID GLYCEROL-PHOSPHATE TRANSFERASE"/>
    <property type="match status" value="1"/>
</dbReference>
<evidence type="ECO:0000256" key="2">
    <source>
        <dbReference type="ARBA" id="ARBA00010488"/>
    </source>
</evidence>
<organism evidence="8 9">
    <name type="scientific">Halalkalibacter akibai (strain ATCC 43226 / DSM 21942 / CIP 109018 / JCM 9157 / 1139)</name>
    <name type="common">Bacillus akibai</name>
    <dbReference type="NCBI Taxonomy" id="1236973"/>
    <lineage>
        <taxon>Bacteria</taxon>
        <taxon>Bacillati</taxon>
        <taxon>Bacillota</taxon>
        <taxon>Bacilli</taxon>
        <taxon>Bacillales</taxon>
        <taxon>Bacillaceae</taxon>
        <taxon>Halalkalibacter</taxon>
    </lineage>
</organism>
<dbReference type="GO" id="GO:0019350">
    <property type="term" value="P:teichoic acid biosynthetic process"/>
    <property type="evidence" value="ECO:0007669"/>
    <property type="project" value="UniProtKB-KW"/>
</dbReference>
<evidence type="ECO:0000313" key="8">
    <source>
        <dbReference type="EMBL" id="GAE35791.1"/>
    </source>
</evidence>
<dbReference type="eggNOG" id="COG1887">
    <property type="taxonomic scope" value="Bacteria"/>
</dbReference>
<comment type="caution">
    <text evidence="8">The sequence shown here is derived from an EMBL/GenBank/DDBJ whole genome shotgun (WGS) entry which is preliminary data.</text>
</comment>
<evidence type="ECO:0000256" key="1">
    <source>
        <dbReference type="ARBA" id="ARBA00004202"/>
    </source>
</evidence>
<dbReference type="InterPro" id="IPR051612">
    <property type="entry name" value="Teichoic_Acid_Biosynth"/>
</dbReference>
<evidence type="ECO:0000256" key="6">
    <source>
        <dbReference type="ARBA" id="ARBA00023136"/>
    </source>
</evidence>
<dbReference type="Proteomes" id="UP000018896">
    <property type="component" value="Unassembled WGS sequence"/>
</dbReference>
<dbReference type="EMBL" id="BAUV01000023">
    <property type="protein sequence ID" value="GAE35791.1"/>
    <property type="molecule type" value="Genomic_DNA"/>
</dbReference>
<dbReference type="AlphaFoldDB" id="W4QUN4"/>
<keyword evidence="9" id="KW-1185">Reference proteome</keyword>
<comment type="similarity">
    <text evidence="2">Belongs to the CDP-glycerol glycerophosphotransferase family.</text>
</comment>
<comment type="subcellular location">
    <subcellularLocation>
        <location evidence="1">Cell membrane</location>
        <topology evidence="1">Peripheral membrane protein</topology>
    </subcellularLocation>
</comment>
<dbReference type="InterPro" id="IPR043148">
    <property type="entry name" value="TagF_C"/>
</dbReference>
<sequence length="731" mass="86172">MSKVSVIIPVYNKEEYVERCLNSLLNQTYTNFEAIIINDSSSDNSGKIIERIASENPTWNVYSFEENCGAAVARNFGVRQATGDFLYFLDADDYLAPYTLEVFVNHIGENPFLVGPISKPTTIVQDHYIADDEDSEDEQEQEESNDNQVNVYEYRGAKKKKALRRKAVINILWSHDFVKTHQLEFDEELIYYSDQSFTLGAIGVVESIAAIRVPTYIRGECYDPIDHPSLRQNPISAKIPDFLKAYQRFKVQFGKYDNHIDKYLDKDFLRFYHRSITNTIMKDNEYLTIWFEPLRKSAELIDTKTRLNSGYFTSREMKALLEKDESKLLQRIKIRQSYKRFKTALSGRQAMYKEIYRSLFLNRPVKENRIIFESFAGKSYSDNPRAIYEEMLQDDNSYEYIWIMNDPSKPIPGNAKKVKRLSLRYYYYLATSKYWVINARMPGYMIKRPETVYLQTWHGTPLKKLAHDMKEVRMPGTTTEKYKKNFYLEAQKWDYLVSPNDYSTEIFKRAFKFHKTMLDVGYPRNDVLYKKNNVENIDEIKKKIGLPTDKKVILYAPTWRDDEFYKKGQYKFDLKLDLEDMKKRLGEEYVLVLRMHYLIADSINTEGAEGFVYNLSSYDDIAELYLASDLLITDYSSVFFDYANLRRPILFFTYDIDKYRDTLRGFYFNFEEVAPGPILMESSEVIDTIENINQLKGVYEEKFEAFYERFCSLDNGTASRQIIKRVFKGEK</sequence>
<dbReference type="Pfam" id="PF04464">
    <property type="entry name" value="Glyphos_transf"/>
    <property type="match status" value="1"/>
</dbReference>
<dbReference type="GO" id="GO:0005886">
    <property type="term" value="C:plasma membrane"/>
    <property type="evidence" value="ECO:0007669"/>
    <property type="project" value="UniProtKB-SubCell"/>
</dbReference>
<name>W4QUN4_HALA3</name>
<reference evidence="8 9" key="1">
    <citation type="journal article" date="2014" name="Genome Announc.">
        <title>Draft Genome Sequences of Three Alkaliphilic Bacillus Strains, Bacillus wakoensis JCM 9140T, Bacillus akibai JCM 9157T, and Bacillus hemicellulosilyticus JCM 9152T.</title>
        <authorList>
            <person name="Yuki M."/>
            <person name="Oshima K."/>
            <person name="Suda W."/>
            <person name="Oshida Y."/>
            <person name="Kitamura K."/>
            <person name="Iida T."/>
            <person name="Hattori M."/>
            <person name="Ohkuma M."/>
        </authorList>
    </citation>
    <scope>NUCLEOTIDE SEQUENCE [LARGE SCALE GENOMIC DNA]</scope>
    <source>
        <strain evidence="8 9">JCM 9157</strain>
    </source>
</reference>
<evidence type="ECO:0000256" key="5">
    <source>
        <dbReference type="ARBA" id="ARBA00022944"/>
    </source>
</evidence>
<evidence type="ECO:0000313" key="9">
    <source>
        <dbReference type="Proteomes" id="UP000018896"/>
    </source>
</evidence>
<dbReference type="Pfam" id="PF00535">
    <property type="entry name" value="Glycos_transf_2"/>
    <property type="match status" value="1"/>
</dbReference>
<evidence type="ECO:0000259" key="7">
    <source>
        <dbReference type="Pfam" id="PF00535"/>
    </source>
</evidence>
<dbReference type="InterPro" id="IPR043149">
    <property type="entry name" value="TagF_N"/>
</dbReference>
<dbReference type="SUPFAM" id="SSF53756">
    <property type="entry name" value="UDP-Glycosyltransferase/glycogen phosphorylase"/>
    <property type="match status" value="1"/>
</dbReference>
<dbReference type="InterPro" id="IPR029044">
    <property type="entry name" value="Nucleotide-diphossugar_trans"/>
</dbReference>
<gene>
    <name evidence="8" type="ORF">JCM9157_2928</name>
</gene>